<dbReference type="Gene3D" id="1.10.287.130">
    <property type="match status" value="1"/>
</dbReference>
<organism evidence="5 6">
    <name type="scientific">Christiangramia fulva</name>
    <dbReference type="NCBI Taxonomy" id="2126553"/>
    <lineage>
        <taxon>Bacteria</taxon>
        <taxon>Pseudomonadati</taxon>
        <taxon>Bacteroidota</taxon>
        <taxon>Flavobacteriia</taxon>
        <taxon>Flavobacteriales</taxon>
        <taxon>Flavobacteriaceae</taxon>
        <taxon>Christiangramia</taxon>
    </lineage>
</organism>
<dbReference type="PANTHER" id="PTHR43102">
    <property type="entry name" value="SLR1143 PROTEIN"/>
    <property type="match status" value="1"/>
</dbReference>
<accession>A0A2R3Z844</accession>
<dbReference type="InterPro" id="IPR036890">
    <property type="entry name" value="HATPase_C_sf"/>
</dbReference>
<dbReference type="Proteomes" id="UP000241507">
    <property type="component" value="Chromosome"/>
</dbReference>
<dbReference type="PANTHER" id="PTHR43102:SF2">
    <property type="entry name" value="GAF DOMAIN-CONTAINING PROTEIN"/>
    <property type="match status" value="1"/>
</dbReference>
<dbReference type="InterPro" id="IPR003661">
    <property type="entry name" value="HisK_dim/P_dom"/>
</dbReference>
<dbReference type="AlphaFoldDB" id="A0A2R3Z844"/>
<dbReference type="KEGG" id="grs:C7S20_14910"/>
<keyword evidence="6" id="KW-1185">Reference proteome</keyword>
<dbReference type="InterPro" id="IPR003594">
    <property type="entry name" value="HATPase_dom"/>
</dbReference>
<dbReference type="Gene3D" id="3.30.450.40">
    <property type="match status" value="1"/>
</dbReference>
<dbReference type="SMART" id="SM00388">
    <property type="entry name" value="HisKA"/>
    <property type="match status" value="1"/>
</dbReference>
<dbReference type="Pfam" id="PF01590">
    <property type="entry name" value="GAF"/>
    <property type="match status" value="1"/>
</dbReference>
<dbReference type="OrthoDB" id="9811889at2"/>
<evidence type="ECO:0000313" key="6">
    <source>
        <dbReference type="Proteomes" id="UP000241507"/>
    </source>
</evidence>
<evidence type="ECO:0000259" key="4">
    <source>
        <dbReference type="PROSITE" id="PS50109"/>
    </source>
</evidence>
<dbReference type="Gene3D" id="3.30.565.10">
    <property type="entry name" value="Histidine kinase-like ATPase, C-terminal domain"/>
    <property type="match status" value="1"/>
</dbReference>
<dbReference type="SUPFAM" id="SSF55781">
    <property type="entry name" value="GAF domain-like"/>
    <property type="match status" value="1"/>
</dbReference>
<keyword evidence="3" id="KW-0597">Phosphoprotein</keyword>
<dbReference type="InterPro" id="IPR005467">
    <property type="entry name" value="His_kinase_dom"/>
</dbReference>
<dbReference type="Pfam" id="PF00512">
    <property type="entry name" value="HisKA"/>
    <property type="match status" value="1"/>
</dbReference>
<gene>
    <name evidence="5" type="ORF">C7S20_14910</name>
</gene>
<dbReference type="PROSITE" id="PS50109">
    <property type="entry name" value="HIS_KIN"/>
    <property type="match status" value="1"/>
</dbReference>
<evidence type="ECO:0000256" key="2">
    <source>
        <dbReference type="ARBA" id="ARBA00012438"/>
    </source>
</evidence>
<reference evidence="6" key="1">
    <citation type="submission" date="2018-03" db="EMBL/GenBank/DDBJ databases">
        <title>Gramella fulva sp. nov., isolated from a dry surface of tidal flat.</title>
        <authorList>
            <person name="Hwang S.H."/>
            <person name="Hwang W.M."/>
            <person name="Kang K."/>
            <person name="Ahn T.-Y."/>
        </authorList>
    </citation>
    <scope>NUCLEOTIDE SEQUENCE [LARGE SCALE GENOMIC DNA]</scope>
    <source>
        <strain evidence="6">SH35</strain>
    </source>
</reference>
<dbReference type="InterPro" id="IPR003018">
    <property type="entry name" value="GAF"/>
</dbReference>
<dbReference type="SUPFAM" id="SSF55874">
    <property type="entry name" value="ATPase domain of HSP90 chaperone/DNA topoisomerase II/histidine kinase"/>
    <property type="match status" value="1"/>
</dbReference>
<dbReference type="SMART" id="SM00387">
    <property type="entry name" value="HATPase_c"/>
    <property type="match status" value="1"/>
</dbReference>
<evidence type="ECO:0000313" key="5">
    <source>
        <dbReference type="EMBL" id="AVR46450.1"/>
    </source>
</evidence>
<dbReference type="EC" id="2.7.13.3" evidence="2"/>
<dbReference type="EMBL" id="CP028136">
    <property type="protein sequence ID" value="AVR46450.1"/>
    <property type="molecule type" value="Genomic_DNA"/>
</dbReference>
<protein>
    <recommendedName>
        <fullName evidence="2">histidine kinase</fullName>
        <ecNumber evidence="2">2.7.13.3</ecNumber>
    </recommendedName>
</protein>
<sequence>MIQPVQPINEEKRLQAVRDLDILDTSPEESFDSITTIASQICNMPVALITVIDDKRNWFKSKVGSKISESSREISFCTHAILDPKNMLEIRDASTDERFRDNPLVNDQKEGVKYYAGVPLLDPEGFPLGTLCVLDFKKNALNRRQKKALKALGKQVEILYEYRKKNKALEDIRNSLDENNKVLREFASTVSHDLKMPLANMILTADVLKAKYSSKLDEEGINYLNYLKQSGLTLSDYINGLLDHYSSGNFHAEIQQEIFLNDLLEDIIDLLQINETCEINLPDNNLKIHGNSAALGQVFMNLISNSLKYNNREKIVIDIDCTENREYFNFSISDNGIGVPEEKQQTIFELFTTVADKDRQGRKGHGIGLSTVKKLVESLGGSITIVSQEGKGTRMEFSIKRSDLAD</sequence>
<dbReference type="InterPro" id="IPR036097">
    <property type="entry name" value="HisK_dim/P_sf"/>
</dbReference>
<dbReference type="PRINTS" id="PR00344">
    <property type="entry name" value="BCTRLSENSOR"/>
</dbReference>
<dbReference type="CDD" id="cd00082">
    <property type="entry name" value="HisKA"/>
    <property type="match status" value="1"/>
</dbReference>
<dbReference type="SUPFAM" id="SSF47384">
    <property type="entry name" value="Homodimeric domain of signal transducing histidine kinase"/>
    <property type="match status" value="1"/>
</dbReference>
<dbReference type="GO" id="GO:0000155">
    <property type="term" value="F:phosphorelay sensor kinase activity"/>
    <property type="evidence" value="ECO:0007669"/>
    <property type="project" value="InterPro"/>
</dbReference>
<name>A0A2R3Z844_9FLAO</name>
<dbReference type="InterPro" id="IPR029016">
    <property type="entry name" value="GAF-like_dom_sf"/>
</dbReference>
<evidence type="ECO:0000256" key="3">
    <source>
        <dbReference type="ARBA" id="ARBA00022553"/>
    </source>
</evidence>
<feature type="domain" description="Histidine kinase" evidence="4">
    <location>
        <begin position="189"/>
        <end position="403"/>
    </location>
</feature>
<proteinExistence type="predicted"/>
<dbReference type="InterPro" id="IPR004358">
    <property type="entry name" value="Sig_transdc_His_kin-like_C"/>
</dbReference>
<evidence type="ECO:0000256" key="1">
    <source>
        <dbReference type="ARBA" id="ARBA00000085"/>
    </source>
</evidence>
<dbReference type="CDD" id="cd00075">
    <property type="entry name" value="HATPase"/>
    <property type="match status" value="1"/>
</dbReference>
<comment type="catalytic activity">
    <reaction evidence="1">
        <text>ATP + protein L-histidine = ADP + protein N-phospho-L-histidine.</text>
        <dbReference type="EC" id="2.7.13.3"/>
    </reaction>
</comment>
<dbReference type="Pfam" id="PF02518">
    <property type="entry name" value="HATPase_c"/>
    <property type="match status" value="1"/>
</dbReference>
<dbReference type="RefSeq" id="WP_107013224.1">
    <property type="nucleotide sequence ID" value="NZ_CP028136.1"/>
</dbReference>